<keyword evidence="4" id="KW-1185">Reference proteome</keyword>
<reference evidence="3" key="1">
    <citation type="submission" date="2021-03" db="EMBL/GenBank/DDBJ databases">
        <authorList>
            <person name="Tran Van P."/>
        </authorList>
    </citation>
    <scope>NUCLEOTIDE SEQUENCE</scope>
</reference>
<proteinExistence type="predicted"/>
<dbReference type="EMBL" id="CAJPIN010010092">
    <property type="protein sequence ID" value="CAG2059620.1"/>
    <property type="molecule type" value="Genomic_DNA"/>
</dbReference>
<protein>
    <submittedName>
        <fullName evidence="3">Uncharacterized protein</fullName>
    </submittedName>
</protein>
<organism evidence="3 4">
    <name type="scientific">Timema podura</name>
    <name type="common">Walking stick</name>
    <dbReference type="NCBI Taxonomy" id="61482"/>
    <lineage>
        <taxon>Eukaryota</taxon>
        <taxon>Metazoa</taxon>
        <taxon>Ecdysozoa</taxon>
        <taxon>Arthropoda</taxon>
        <taxon>Hexapoda</taxon>
        <taxon>Insecta</taxon>
        <taxon>Pterygota</taxon>
        <taxon>Neoptera</taxon>
        <taxon>Polyneoptera</taxon>
        <taxon>Phasmatodea</taxon>
        <taxon>Timematodea</taxon>
        <taxon>Timematoidea</taxon>
        <taxon>Timematidae</taxon>
        <taxon>Timema</taxon>
    </lineage>
</organism>
<keyword evidence="2" id="KW-0472">Membrane</keyword>
<feature type="region of interest" description="Disordered" evidence="1">
    <location>
        <begin position="144"/>
        <end position="171"/>
    </location>
</feature>
<keyword evidence="2" id="KW-1133">Transmembrane helix</keyword>
<accession>A0ABN7NVV3</accession>
<evidence type="ECO:0000256" key="1">
    <source>
        <dbReference type="SAM" id="MobiDB-lite"/>
    </source>
</evidence>
<feature type="transmembrane region" description="Helical" evidence="2">
    <location>
        <begin position="336"/>
        <end position="355"/>
    </location>
</feature>
<feature type="compositionally biased region" description="Polar residues" evidence="1">
    <location>
        <begin position="151"/>
        <end position="163"/>
    </location>
</feature>
<sequence length="387" mass="43754">VTLTIEWSANDDISVKYWLTFLPLWKKAPANMCSPANVVVPRHCQSLRTWSLNVQICTLPEASASNSFSPGRSHSNTVTAALFDAILQQNRGKLFFFPMMSHQNLNYDERKRSRVEKRKHAYVLKQFQVVFHLSQLTSAAFSPRRPLGQRTVGTNTNKQGSRQNADEEDATQNFTEFPTKHLPKLSFQTFDKNGTCFLIHQLTERPKFGSSFPWHVSYVCGDSFIENKNESPNTHYQAGKTRRSVTLSSRFEKKLLHHLLTGKPFAFGVQVRGFKTEHSILAERDKKPNLGGQVTRPLITDVTPEEQEKVKLAFAEGYLAGSGNKGSGKAMRYFKIFQNVLTTFIFMAILVSLLASSNGSMFRIQLGNQVEVDPEEIHVCFNDVKGV</sequence>
<gene>
    <name evidence="3" type="ORF">TPAB3V08_LOCUS6582</name>
</gene>
<evidence type="ECO:0000313" key="3">
    <source>
        <dbReference type="EMBL" id="CAG2059620.1"/>
    </source>
</evidence>
<feature type="non-terminal residue" evidence="3">
    <location>
        <position position="387"/>
    </location>
</feature>
<feature type="non-terminal residue" evidence="3">
    <location>
        <position position="1"/>
    </location>
</feature>
<keyword evidence="2" id="KW-0812">Transmembrane</keyword>
<evidence type="ECO:0000256" key="2">
    <source>
        <dbReference type="SAM" id="Phobius"/>
    </source>
</evidence>
<evidence type="ECO:0000313" key="4">
    <source>
        <dbReference type="Proteomes" id="UP001153148"/>
    </source>
</evidence>
<comment type="caution">
    <text evidence="3">The sequence shown here is derived from an EMBL/GenBank/DDBJ whole genome shotgun (WGS) entry which is preliminary data.</text>
</comment>
<name>A0ABN7NVV3_TIMPD</name>
<dbReference type="Proteomes" id="UP001153148">
    <property type="component" value="Unassembled WGS sequence"/>
</dbReference>